<dbReference type="Pfam" id="PF25954">
    <property type="entry name" value="Beta-barrel_RND_2"/>
    <property type="match status" value="1"/>
</dbReference>
<dbReference type="GO" id="GO:1990281">
    <property type="term" value="C:efflux pump complex"/>
    <property type="evidence" value="ECO:0007669"/>
    <property type="project" value="TreeGrafter"/>
</dbReference>
<gene>
    <name evidence="5" type="ORF">SAMN04488115_104319</name>
</gene>
<dbReference type="PANTHER" id="PTHR30469:SF36">
    <property type="entry name" value="BLL3903 PROTEIN"/>
    <property type="match status" value="1"/>
</dbReference>
<dbReference type="OrthoDB" id="9806939at2"/>
<evidence type="ECO:0000256" key="1">
    <source>
        <dbReference type="ARBA" id="ARBA00009477"/>
    </source>
</evidence>
<dbReference type="FunFam" id="2.40.30.170:FF:000010">
    <property type="entry name" value="Efflux RND transporter periplasmic adaptor subunit"/>
    <property type="match status" value="1"/>
</dbReference>
<protein>
    <submittedName>
        <fullName evidence="5">Membrane fusion protein, multidrug efflux system</fullName>
    </submittedName>
</protein>
<accession>A0A1H5Z8C8</accession>
<evidence type="ECO:0000313" key="6">
    <source>
        <dbReference type="Proteomes" id="UP000236743"/>
    </source>
</evidence>
<dbReference type="RefSeq" id="WP_103872747.1">
    <property type="nucleotide sequence ID" value="NZ_FNUY01000004.1"/>
</dbReference>
<dbReference type="GO" id="GO:0015562">
    <property type="term" value="F:efflux transmembrane transporter activity"/>
    <property type="evidence" value="ECO:0007669"/>
    <property type="project" value="TreeGrafter"/>
</dbReference>
<sequence>MKRFAILLVIAGLAGGGYYGYRNFLVAGQPAQAHAVANPAAAGVPVEVGVIEKMTVYEEVEALGTLAADESVIIAPEIAGRVVALGFKEGQRVSKDQELVKLDTAILDAELKQAQADLTLSRDTFQRNQALVQRGAGTQVALEQATAQLASNEARVQLSKAKLAQSTIVAPFHGVVGLRSVGVGDYVSVGKPLIILTNIDPIKVDFRVPEVFLSRVKVGQTIQVKIDAVPDASFTGEIFAIDPVVDVNGRAVRLRATIPNADLVLKPGLFARIMITIDQRENALVIPEMAVVPDGVGKIVYVVENGKAKRVAVELGKRLPGKVEIVKGLTPQMQIVTAGQMRLRDGATIAIKSKPAAVQTSSL</sequence>
<comment type="similarity">
    <text evidence="1">Belongs to the membrane fusion protein (MFP) (TC 8.A.1) family.</text>
</comment>
<evidence type="ECO:0000259" key="3">
    <source>
        <dbReference type="Pfam" id="PF25954"/>
    </source>
</evidence>
<dbReference type="Pfam" id="PF25989">
    <property type="entry name" value="YknX_C"/>
    <property type="match status" value="1"/>
</dbReference>
<evidence type="ECO:0000259" key="2">
    <source>
        <dbReference type="Pfam" id="PF25917"/>
    </source>
</evidence>
<reference evidence="5 6" key="1">
    <citation type="submission" date="2016-10" db="EMBL/GenBank/DDBJ databases">
        <authorList>
            <person name="de Groot N.N."/>
        </authorList>
    </citation>
    <scope>NUCLEOTIDE SEQUENCE [LARGE SCALE GENOMIC DNA]</scope>
    <source>
        <strain evidence="5 6">DSM 26656</strain>
    </source>
</reference>
<dbReference type="InterPro" id="IPR058792">
    <property type="entry name" value="Beta-barrel_RND_2"/>
</dbReference>
<dbReference type="Gene3D" id="1.10.287.470">
    <property type="entry name" value="Helix hairpin bin"/>
    <property type="match status" value="1"/>
</dbReference>
<dbReference type="EMBL" id="FNUY01000004">
    <property type="protein sequence ID" value="SEG32779.1"/>
    <property type="molecule type" value="Genomic_DNA"/>
</dbReference>
<dbReference type="InterPro" id="IPR058625">
    <property type="entry name" value="MdtA-like_BSH"/>
</dbReference>
<dbReference type="InterPro" id="IPR058637">
    <property type="entry name" value="YknX-like_C"/>
</dbReference>
<dbReference type="Gene3D" id="2.40.30.170">
    <property type="match status" value="1"/>
</dbReference>
<dbReference type="Gene3D" id="2.40.420.20">
    <property type="match status" value="1"/>
</dbReference>
<feature type="domain" description="Multidrug resistance protein MdtA-like barrel-sandwich hybrid" evidence="2">
    <location>
        <begin position="71"/>
        <end position="197"/>
    </location>
</feature>
<dbReference type="Proteomes" id="UP000236743">
    <property type="component" value="Unassembled WGS sequence"/>
</dbReference>
<dbReference type="PANTHER" id="PTHR30469">
    <property type="entry name" value="MULTIDRUG RESISTANCE PROTEIN MDTA"/>
    <property type="match status" value="1"/>
</dbReference>
<dbReference type="Gene3D" id="2.40.50.100">
    <property type="match status" value="1"/>
</dbReference>
<dbReference type="InterPro" id="IPR006143">
    <property type="entry name" value="RND_pump_MFP"/>
</dbReference>
<dbReference type="NCBIfam" id="TIGR01730">
    <property type="entry name" value="RND_mfp"/>
    <property type="match status" value="1"/>
</dbReference>
<dbReference type="AlphaFoldDB" id="A0A1H5Z8C8"/>
<evidence type="ECO:0000259" key="4">
    <source>
        <dbReference type="Pfam" id="PF25989"/>
    </source>
</evidence>
<dbReference type="SUPFAM" id="SSF111369">
    <property type="entry name" value="HlyD-like secretion proteins"/>
    <property type="match status" value="1"/>
</dbReference>
<proteinExistence type="inferred from homology"/>
<feature type="domain" description="YknX-like C-terminal permuted SH3-like" evidence="4">
    <location>
        <begin position="283"/>
        <end position="350"/>
    </location>
</feature>
<name>A0A1H5Z8C8_9HYPH</name>
<evidence type="ECO:0000313" key="5">
    <source>
        <dbReference type="EMBL" id="SEG32779.1"/>
    </source>
</evidence>
<dbReference type="Pfam" id="PF25917">
    <property type="entry name" value="BSH_RND"/>
    <property type="match status" value="1"/>
</dbReference>
<feature type="domain" description="CusB-like beta-barrel" evidence="3">
    <location>
        <begin position="204"/>
        <end position="276"/>
    </location>
</feature>
<keyword evidence="6" id="KW-1185">Reference proteome</keyword>
<organism evidence="5 6">
    <name type="scientific">Bosea lathyri</name>
    <dbReference type="NCBI Taxonomy" id="1036778"/>
    <lineage>
        <taxon>Bacteria</taxon>
        <taxon>Pseudomonadati</taxon>
        <taxon>Pseudomonadota</taxon>
        <taxon>Alphaproteobacteria</taxon>
        <taxon>Hyphomicrobiales</taxon>
        <taxon>Boseaceae</taxon>
        <taxon>Bosea</taxon>
    </lineage>
</organism>